<dbReference type="Pfam" id="PF14433">
    <property type="entry name" value="SUKH-3"/>
    <property type="match status" value="1"/>
</dbReference>
<dbReference type="KEGG" id="cbei:LF65_03737"/>
<dbReference type="OrthoDB" id="1918995at2"/>
<evidence type="ECO:0000313" key="2">
    <source>
        <dbReference type="Proteomes" id="UP000031866"/>
    </source>
</evidence>
<dbReference type="STRING" id="1520.LF65_03737"/>
<name>A0A0B5QPU7_CLOBE</name>
<dbReference type="InterPro" id="IPR025850">
    <property type="entry name" value="SUKH-3"/>
</dbReference>
<reference evidence="2" key="1">
    <citation type="submission" date="2014-12" db="EMBL/GenBank/DDBJ databases">
        <title>Genome sequence of Clostridium beijerinckii strain 59B.</title>
        <authorList>
            <person name="Little G.T."/>
            <person name="Minton N.P."/>
        </authorList>
    </citation>
    <scope>NUCLEOTIDE SEQUENCE [LARGE SCALE GENOMIC DNA]</scope>
    <source>
        <strain evidence="2">59B</strain>
    </source>
</reference>
<proteinExistence type="predicted"/>
<accession>A0A0B5QPU7</accession>
<dbReference type="EMBL" id="CP010086">
    <property type="protein sequence ID" value="AJH00292.1"/>
    <property type="molecule type" value="Genomic_DNA"/>
</dbReference>
<gene>
    <name evidence="1" type="ORF">LF65_03737</name>
</gene>
<dbReference type="RefSeq" id="WP_041898004.1">
    <property type="nucleotide sequence ID" value="NZ_CP010086.2"/>
</dbReference>
<organism evidence="1 2">
    <name type="scientific">Clostridium beijerinckii</name>
    <name type="common">Clostridium MP</name>
    <dbReference type="NCBI Taxonomy" id="1520"/>
    <lineage>
        <taxon>Bacteria</taxon>
        <taxon>Bacillati</taxon>
        <taxon>Bacillota</taxon>
        <taxon>Clostridia</taxon>
        <taxon>Eubacteriales</taxon>
        <taxon>Clostridiaceae</taxon>
        <taxon>Clostridium</taxon>
    </lineage>
</organism>
<evidence type="ECO:0000313" key="1">
    <source>
        <dbReference type="EMBL" id="AJH00292.1"/>
    </source>
</evidence>
<dbReference type="Proteomes" id="UP000031866">
    <property type="component" value="Chromosome"/>
</dbReference>
<protein>
    <recommendedName>
        <fullName evidence="3">SUKH-3 immunity protein</fullName>
    </recommendedName>
</protein>
<sequence length="155" mass="18017">MDTNILNESVIRFMEEQGWYNGRRFNVSKWIEQLVKEGYTCFPYAIEVLEELGGLDIKPKRNIRTGNSHPAEFHFNAFDAGSGEFDRIDVFESLAGEPLFPLGEIYQEFLYVGLSKRIYMGCYKLFVIGNSIEDFLNNVVLGLRKPIQLQYRRTN</sequence>
<evidence type="ECO:0008006" key="3">
    <source>
        <dbReference type="Google" id="ProtNLM"/>
    </source>
</evidence>
<dbReference type="AlphaFoldDB" id="A0A0B5QPU7"/>